<dbReference type="Gene3D" id="3.30.565.10">
    <property type="entry name" value="Histidine kinase-like ATPase, C-terminal domain"/>
    <property type="match status" value="1"/>
</dbReference>
<dbReference type="Pfam" id="PF00989">
    <property type="entry name" value="PAS"/>
    <property type="match status" value="1"/>
</dbReference>
<keyword evidence="10" id="KW-0535">Nitrogen fixation</keyword>
<evidence type="ECO:0000256" key="13">
    <source>
        <dbReference type="ARBA" id="ARBA00042313"/>
    </source>
</evidence>
<dbReference type="EMBL" id="ARXU01000002">
    <property type="protein sequence ID" value="KGD62433.1"/>
    <property type="molecule type" value="Genomic_DNA"/>
</dbReference>
<dbReference type="CDD" id="cd00082">
    <property type="entry name" value="HisKA"/>
    <property type="match status" value="1"/>
</dbReference>
<dbReference type="PANTHER" id="PTHR43065">
    <property type="entry name" value="SENSOR HISTIDINE KINASE"/>
    <property type="match status" value="1"/>
</dbReference>
<dbReference type="InterPro" id="IPR003661">
    <property type="entry name" value="HisK_dim/P_dom"/>
</dbReference>
<dbReference type="SUPFAM" id="SSF47384">
    <property type="entry name" value="Homodimeric domain of signal transducing histidine kinase"/>
    <property type="match status" value="1"/>
</dbReference>
<evidence type="ECO:0000313" key="16">
    <source>
        <dbReference type="EMBL" id="KGD62433.1"/>
    </source>
</evidence>
<dbReference type="Gene3D" id="3.30.450.20">
    <property type="entry name" value="PAS domain"/>
    <property type="match status" value="1"/>
</dbReference>
<dbReference type="SUPFAM" id="SSF55874">
    <property type="entry name" value="ATPase domain of HSP90 chaperone/DNA topoisomerase II/histidine kinase"/>
    <property type="match status" value="1"/>
</dbReference>
<dbReference type="SMART" id="SM00387">
    <property type="entry name" value="HATPase_c"/>
    <property type="match status" value="1"/>
</dbReference>
<keyword evidence="5" id="KW-0547">Nucleotide-binding</keyword>
<dbReference type="SMART" id="SM00091">
    <property type="entry name" value="PAS"/>
    <property type="match status" value="1"/>
</dbReference>
<accession>A0ABR4WFT8</accession>
<gene>
    <name evidence="16" type="ORF">T9A_00724</name>
</gene>
<dbReference type="InterPro" id="IPR035965">
    <property type="entry name" value="PAS-like_dom_sf"/>
</dbReference>
<keyword evidence="9" id="KW-0902">Two-component regulatory system</keyword>
<proteinExistence type="predicted"/>
<evidence type="ECO:0000256" key="10">
    <source>
        <dbReference type="ARBA" id="ARBA00023231"/>
    </source>
</evidence>
<dbReference type="InterPro" id="IPR000014">
    <property type="entry name" value="PAS"/>
</dbReference>
<dbReference type="PANTHER" id="PTHR43065:SF16">
    <property type="entry name" value="SENSORY HISTIDINE KINASE_PHOSPHATASE NTRB"/>
    <property type="match status" value="1"/>
</dbReference>
<dbReference type="PROSITE" id="PS50109">
    <property type="entry name" value="HIS_KIN"/>
    <property type="match status" value="1"/>
</dbReference>
<evidence type="ECO:0000256" key="3">
    <source>
        <dbReference type="ARBA" id="ARBA00022553"/>
    </source>
</evidence>
<comment type="function">
    <text evidence="11">Member of the two-component regulatory system NtrB/NtrC, which controls expression of the nitrogen-regulated (ntr) genes in response to nitrogen limitation. Under conditions of nitrogen limitation, NtrB autophosphorylates and transfers the phosphoryl group to NtrC. In the presence of nitrogen, acts as a phosphatase that dephosphorylates and inactivates NtrC.</text>
</comment>
<dbReference type="GO" id="GO:0016301">
    <property type="term" value="F:kinase activity"/>
    <property type="evidence" value="ECO:0007669"/>
    <property type="project" value="UniProtKB-KW"/>
</dbReference>
<dbReference type="EC" id="2.7.13.3" evidence="2"/>
<dbReference type="NCBIfam" id="TIGR00229">
    <property type="entry name" value="sensory_box"/>
    <property type="match status" value="1"/>
</dbReference>
<dbReference type="Proteomes" id="UP000029443">
    <property type="component" value="Unassembled WGS sequence"/>
</dbReference>
<dbReference type="NCBIfam" id="NF008293">
    <property type="entry name" value="PRK11073.1"/>
    <property type="match status" value="1"/>
</dbReference>
<evidence type="ECO:0000313" key="17">
    <source>
        <dbReference type="Proteomes" id="UP000029443"/>
    </source>
</evidence>
<dbReference type="InterPro" id="IPR036097">
    <property type="entry name" value="HisK_dim/P_sf"/>
</dbReference>
<keyword evidence="7" id="KW-0378">Hydrolase</keyword>
<dbReference type="InterPro" id="IPR036890">
    <property type="entry name" value="HATPase_C_sf"/>
</dbReference>
<evidence type="ECO:0000256" key="2">
    <source>
        <dbReference type="ARBA" id="ARBA00012438"/>
    </source>
</evidence>
<keyword evidence="8" id="KW-0067">ATP-binding</keyword>
<dbReference type="InterPro" id="IPR013767">
    <property type="entry name" value="PAS_fold"/>
</dbReference>
<organism evidence="16 17">
    <name type="scientific">Alcanivorax jadensis T9</name>
    <dbReference type="NCBI Taxonomy" id="1177181"/>
    <lineage>
        <taxon>Bacteria</taxon>
        <taxon>Pseudomonadati</taxon>
        <taxon>Pseudomonadota</taxon>
        <taxon>Gammaproteobacteria</taxon>
        <taxon>Oceanospirillales</taxon>
        <taxon>Alcanivoracaceae</taxon>
        <taxon>Alcanivorax</taxon>
    </lineage>
</organism>
<evidence type="ECO:0000256" key="11">
    <source>
        <dbReference type="ARBA" id="ARBA00037696"/>
    </source>
</evidence>
<dbReference type="Pfam" id="PF00512">
    <property type="entry name" value="HisKA"/>
    <property type="match status" value="1"/>
</dbReference>
<dbReference type="SMART" id="SM00388">
    <property type="entry name" value="HisKA"/>
    <property type="match status" value="1"/>
</dbReference>
<name>A0ABR4WFT8_9GAMM</name>
<keyword evidence="17" id="KW-1185">Reference proteome</keyword>
<evidence type="ECO:0000256" key="4">
    <source>
        <dbReference type="ARBA" id="ARBA00022679"/>
    </source>
</evidence>
<dbReference type="InterPro" id="IPR003594">
    <property type="entry name" value="HATPase_dom"/>
</dbReference>
<evidence type="ECO:0000259" key="15">
    <source>
        <dbReference type="PROSITE" id="PS50109"/>
    </source>
</evidence>
<evidence type="ECO:0000256" key="12">
    <source>
        <dbReference type="ARBA" id="ARBA00039567"/>
    </source>
</evidence>
<evidence type="ECO:0000256" key="9">
    <source>
        <dbReference type="ARBA" id="ARBA00023012"/>
    </source>
</evidence>
<comment type="caution">
    <text evidence="16">The sequence shown here is derived from an EMBL/GenBank/DDBJ whole genome shotgun (WGS) entry which is preliminary data.</text>
</comment>
<dbReference type="SUPFAM" id="SSF55785">
    <property type="entry name" value="PYP-like sensor domain (PAS domain)"/>
    <property type="match status" value="1"/>
</dbReference>
<evidence type="ECO:0000256" key="7">
    <source>
        <dbReference type="ARBA" id="ARBA00022801"/>
    </source>
</evidence>
<dbReference type="InterPro" id="IPR004358">
    <property type="entry name" value="Sig_transdc_His_kin-like_C"/>
</dbReference>
<evidence type="ECO:0000256" key="14">
    <source>
        <dbReference type="ARBA" id="ARBA00043094"/>
    </source>
</evidence>
<dbReference type="RefSeq" id="WP_035245165.1">
    <property type="nucleotide sequence ID" value="NZ_ARXU01000002.1"/>
</dbReference>
<reference evidence="16 17" key="1">
    <citation type="submission" date="2012-09" db="EMBL/GenBank/DDBJ databases">
        <title>Genome Sequence of alkane-degrading Bacterium Alcanivorax jadensis T9.</title>
        <authorList>
            <person name="Lai Q."/>
            <person name="Shao Z."/>
        </authorList>
    </citation>
    <scope>NUCLEOTIDE SEQUENCE [LARGE SCALE GENOMIC DNA]</scope>
    <source>
        <strain evidence="16 17">T9</strain>
    </source>
</reference>
<dbReference type="InterPro" id="IPR005467">
    <property type="entry name" value="His_kinase_dom"/>
</dbReference>
<dbReference type="Pfam" id="PF02518">
    <property type="entry name" value="HATPase_c"/>
    <property type="match status" value="1"/>
</dbReference>
<protein>
    <recommendedName>
        <fullName evidence="12">Sensory histidine kinase/phosphatase NtrB</fullName>
        <ecNumber evidence="2">2.7.13.3</ecNumber>
    </recommendedName>
    <alternativeName>
        <fullName evidence="13">Nitrogen regulation protein NR(II)</fullName>
    </alternativeName>
    <alternativeName>
        <fullName evidence="14">Nitrogen regulator II</fullName>
    </alternativeName>
</protein>
<evidence type="ECO:0000256" key="1">
    <source>
        <dbReference type="ARBA" id="ARBA00000085"/>
    </source>
</evidence>
<evidence type="ECO:0000256" key="8">
    <source>
        <dbReference type="ARBA" id="ARBA00022840"/>
    </source>
</evidence>
<keyword evidence="4" id="KW-0808">Transferase</keyword>
<keyword evidence="3" id="KW-0597">Phosphoprotein</keyword>
<dbReference type="CDD" id="cd00130">
    <property type="entry name" value="PAS"/>
    <property type="match status" value="1"/>
</dbReference>
<comment type="catalytic activity">
    <reaction evidence="1">
        <text>ATP + protein L-histidine = ADP + protein N-phospho-L-histidine.</text>
        <dbReference type="EC" id="2.7.13.3"/>
    </reaction>
</comment>
<evidence type="ECO:0000256" key="6">
    <source>
        <dbReference type="ARBA" id="ARBA00022777"/>
    </source>
</evidence>
<feature type="domain" description="Histidine kinase" evidence="15">
    <location>
        <begin position="144"/>
        <end position="360"/>
    </location>
</feature>
<dbReference type="Gene3D" id="1.10.287.130">
    <property type="match status" value="1"/>
</dbReference>
<keyword evidence="6 16" id="KW-0418">Kinase</keyword>
<dbReference type="PRINTS" id="PR00344">
    <property type="entry name" value="BCTRLSENSOR"/>
</dbReference>
<evidence type="ECO:0000256" key="5">
    <source>
        <dbReference type="ARBA" id="ARBA00022741"/>
    </source>
</evidence>
<sequence length="369" mass="41388">MGQQLMGGVTLHKRLLDHLRTAVIMLDDNLQVRYLNPAAEMLLATSASRAMGQPLPDYFFDDEEARAALRQCIRDEHPFTRREARLAVSPGYEITVDYSVSPINEPGQTLCLLMELQPLDRLLRITREEALIHAHQATRALVRGVAHEIKNPLGGIRGAAQLLERALPTPDLTEYTKVIIDEADRLRTVADRMLGPRKPPEFKAVNIHECLEHVRQLLLAEHPRGVSIWRDYDISLPDVIADRDQMIQVLLNIIRNATQALLESHTEDARIIMRTRVLRQFTIGSLRHRLVLRVDIIDNGPGIAPDVQETLFYPMVSGRASGTGLGLSIAQSIISQHQGLIECESVPGKTVFSILLPMEQPEVTESEQS</sequence>